<protein>
    <recommendedName>
        <fullName evidence="4">2-amino-4-hydroxy-6-hydroxymethyldihydropteridine pyrophosphokinase</fullName>
        <ecNumber evidence="3">2.7.6.3</ecNumber>
    </recommendedName>
    <alternativeName>
        <fullName evidence="11">6-hydroxymethyl-7,8-dihydropterin pyrophosphokinase</fullName>
    </alternativeName>
    <alternativeName>
        <fullName evidence="12">7,8-dihydro-6-hydroxymethylpterin-pyrophosphokinase</fullName>
    </alternativeName>
</protein>
<dbReference type="SUPFAM" id="SSF55083">
    <property type="entry name" value="6-hydroxymethyl-7,8-dihydropterin pyrophosphokinase, HPPK"/>
    <property type="match status" value="1"/>
</dbReference>
<organism evidence="14 15">
    <name type="scientific">Lysobacter cavernae</name>
    <dbReference type="NCBI Taxonomy" id="1685901"/>
    <lineage>
        <taxon>Bacteria</taxon>
        <taxon>Pseudomonadati</taxon>
        <taxon>Pseudomonadota</taxon>
        <taxon>Gammaproteobacteria</taxon>
        <taxon>Lysobacterales</taxon>
        <taxon>Lysobacteraceae</taxon>
        <taxon>Lysobacter</taxon>
    </lineage>
</organism>
<feature type="domain" description="7,8-dihydro-6-hydroxymethylpterin-pyrophosphokinase" evidence="13">
    <location>
        <begin position="95"/>
        <end position="106"/>
    </location>
</feature>
<name>A0ABV7RM30_9GAMM</name>
<keyword evidence="6" id="KW-0547">Nucleotide-binding</keyword>
<evidence type="ECO:0000256" key="8">
    <source>
        <dbReference type="ARBA" id="ARBA00022840"/>
    </source>
</evidence>
<proteinExistence type="inferred from homology"/>
<dbReference type="EC" id="2.7.6.3" evidence="3"/>
<dbReference type="PROSITE" id="PS00794">
    <property type="entry name" value="HPPK"/>
    <property type="match status" value="1"/>
</dbReference>
<evidence type="ECO:0000259" key="13">
    <source>
        <dbReference type="PROSITE" id="PS00794"/>
    </source>
</evidence>
<keyword evidence="5 14" id="KW-0808">Transferase</keyword>
<dbReference type="RefSeq" id="WP_386757070.1">
    <property type="nucleotide sequence ID" value="NZ_JBHRXK010000001.1"/>
</dbReference>
<comment type="function">
    <text evidence="10">Catalyzes the transfer of pyrophosphate from adenosine triphosphate (ATP) to 6-hydroxymethyl-7,8-dihydropterin, an enzymatic step in folate biosynthesis pathway.</text>
</comment>
<keyword evidence="15" id="KW-1185">Reference proteome</keyword>
<evidence type="ECO:0000256" key="1">
    <source>
        <dbReference type="ARBA" id="ARBA00005051"/>
    </source>
</evidence>
<evidence type="ECO:0000256" key="6">
    <source>
        <dbReference type="ARBA" id="ARBA00022741"/>
    </source>
</evidence>
<evidence type="ECO:0000256" key="5">
    <source>
        <dbReference type="ARBA" id="ARBA00022679"/>
    </source>
</evidence>
<evidence type="ECO:0000256" key="10">
    <source>
        <dbReference type="ARBA" id="ARBA00029409"/>
    </source>
</evidence>
<evidence type="ECO:0000256" key="11">
    <source>
        <dbReference type="ARBA" id="ARBA00029766"/>
    </source>
</evidence>
<dbReference type="Pfam" id="PF01288">
    <property type="entry name" value="HPPK"/>
    <property type="match status" value="1"/>
</dbReference>
<evidence type="ECO:0000256" key="7">
    <source>
        <dbReference type="ARBA" id="ARBA00022777"/>
    </source>
</evidence>
<dbReference type="EMBL" id="JBHRXK010000001">
    <property type="protein sequence ID" value="MFC3549782.1"/>
    <property type="molecule type" value="Genomic_DNA"/>
</dbReference>
<evidence type="ECO:0000256" key="2">
    <source>
        <dbReference type="ARBA" id="ARBA00005810"/>
    </source>
</evidence>
<dbReference type="PANTHER" id="PTHR43071:SF1">
    <property type="entry name" value="2-AMINO-4-HYDROXY-6-HYDROXYMETHYLDIHYDROPTERIDINE PYROPHOSPHOKINASE"/>
    <property type="match status" value="1"/>
</dbReference>
<gene>
    <name evidence="14" type="primary">folK</name>
    <name evidence="14" type="ORF">ACFOLC_01990</name>
</gene>
<dbReference type="InterPro" id="IPR000550">
    <property type="entry name" value="Hppk"/>
</dbReference>
<dbReference type="CDD" id="cd00483">
    <property type="entry name" value="HPPK"/>
    <property type="match status" value="1"/>
</dbReference>
<evidence type="ECO:0000313" key="15">
    <source>
        <dbReference type="Proteomes" id="UP001595740"/>
    </source>
</evidence>
<evidence type="ECO:0000256" key="4">
    <source>
        <dbReference type="ARBA" id="ARBA00016218"/>
    </source>
</evidence>
<evidence type="ECO:0000256" key="9">
    <source>
        <dbReference type="ARBA" id="ARBA00022909"/>
    </source>
</evidence>
<dbReference type="NCBIfam" id="TIGR01498">
    <property type="entry name" value="folK"/>
    <property type="match status" value="1"/>
</dbReference>
<evidence type="ECO:0000313" key="14">
    <source>
        <dbReference type="EMBL" id="MFC3549782.1"/>
    </source>
</evidence>
<keyword evidence="7" id="KW-0418">Kinase</keyword>
<dbReference type="InterPro" id="IPR035907">
    <property type="entry name" value="Hppk_sf"/>
</dbReference>
<dbReference type="Gene3D" id="3.30.70.560">
    <property type="entry name" value="7,8-Dihydro-6-hydroxymethylpterin-pyrophosphokinase HPPK"/>
    <property type="match status" value="1"/>
</dbReference>
<comment type="similarity">
    <text evidence="2">Belongs to the HPPK family.</text>
</comment>
<reference evidence="15" key="1">
    <citation type="journal article" date="2019" name="Int. J. Syst. Evol. Microbiol.">
        <title>The Global Catalogue of Microorganisms (GCM) 10K type strain sequencing project: providing services to taxonomists for standard genome sequencing and annotation.</title>
        <authorList>
            <consortium name="The Broad Institute Genomics Platform"/>
            <consortium name="The Broad Institute Genome Sequencing Center for Infectious Disease"/>
            <person name="Wu L."/>
            <person name="Ma J."/>
        </authorList>
    </citation>
    <scope>NUCLEOTIDE SEQUENCE [LARGE SCALE GENOMIC DNA]</scope>
    <source>
        <strain evidence="15">KCTC 42875</strain>
    </source>
</reference>
<comment type="caution">
    <text evidence="14">The sequence shown here is derived from an EMBL/GenBank/DDBJ whole genome shotgun (WGS) entry which is preliminary data.</text>
</comment>
<dbReference type="Proteomes" id="UP001595740">
    <property type="component" value="Unassembled WGS sequence"/>
</dbReference>
<keyword evidence="8" id="KW-0067">ATP-binding</keyword>
<sequence length="174" mass="18570">MNPVTVAFVGLGSNLGDSVGTVRTALSALDTLAQTRLLRASRLYRTPAWGVTEQPDFINAVAMLETSLTPPALLAGLLAIEHRAGRDRRADGSDRWGPRTLDLDLLLYGDAVVDEPGLHVPHPHLHERAFVLVPLVEIAPDAVIAHIGLAHEALARIDAGDIQALPYADPTADT</sequence>
<evidence type="ECO:0000256" key="3">
    <source>
        <dbReference type="ARBA" id="ARBA00013253"/>
    </source>
</evidence>
<keyword evidence="9" id="KW-0289">Folate biosynthesis</keyword>
<dbReference type="PANTHER" id="PTHR43071">
    <property type="entry name" value="2-AMINO-4-HYDROXY-6-HYDROXYMETHYLDIHYDROPTERIDINE PYROPHOSPHOKINASE"/>
    <property type="match status" value="1"/>
</dbReference>
<accession>A0ABV7RM30</accession>
<comment type="pathway">
    <text evidence="1">Cofactor biosynthesis; tetrahydrofolate biosynthesis; 2-amino-4-hydroxy-6-hydroxymethyl-7,8-dihydropteridine diphosphate from 7,8-dihydroneopterin triphosphate: step 4/4.</text>
</comment>
<evidence type="ECO:0000256" key="12">
    <source>
        <dbReference type="ARBA" id="ARBA00033413"/>
    </source>
</evidence>
<dbReference type="GO" id="GO:0003848">
    <property type="term" value="F:2-amino-4-hydroxy-6-hydroxymethyldihydropteridine diphosphokinase activity"/>
    <property type="evidence" value="ECO:0007669"/>
    <property type="project" value="UniProtKB-EC"/>
</dbReference>